<gene>
    <name evidence="2" type="primary">baalca</name>
    <name evidence="2" type="synonym">zgc:193676</name>
    <name evidence="2" type="synonym">zgc:193681</name>
</gene>
<dbReference type="RefSeq" id="XP_073781372.1">
    <property type="nucleotide sequence ID" value="XM_073925271.1"/>
</dbReference>
<protein>
    <submittedName>
        <fullName evidence="2">BAALC binder of MAP3K1 and KLF4 a isoform X1</fullName>
    </submittedName>
</protein>
<evidence type="ECO:0000313" key="2">
    <source>
        <dbReference type="RefSeq" id="XP_073781372.1"/>
    </source>
</evidence>
<dbReference type="Proteomes" id="UP000000437">
    <property type="component" value="Chromosome 16"/>
</dbReference>
<organism evidence="1 2">
    <name type="scientific">Danio rerio</name>
    <name type="common">Zebrafish</name>
    <name type="synonym">Brachydanio rerio</name>
    <dbReference type="NCBI Taxonomy" id="7955"/>
    <lineage>
        <taxon>Eukaryota</taxon>
        <taxon>Metazoa</taxon>
        <taxon>Chordata</taxon>
        <taxon>Craniata</taxon>
        <taxon>Vertebrata</taxon>
        <taxon>Euteleostomi</taxon>
        <taxon>Actinopterygii</taxon>
        <taxon>Neopterygii</taxon>
        <taxon>Teleostei</taxon>
        <taxon>Ostariophysi</taxon>
        <taxon>Cypriniformes</taxon>
        <taxon>Danionidae</taxon>
        <taxon>Danioninae</taxon>
        <taxon>Danio</taxon>
    </lineage>
</organism>
<proteinExistence type="predicted"/>
<accession>A0AC58HHF0</accession>
<keyword evidence="1" id="KW-1185">Reference proteome</keyword>
<sequence>MMLSGSMGCGGSRSATIEPRYYESRDTESTWLTNTDTERTAAGNGTGESAGTGTSDNDNTTTAAAGAEGREGRDNEQKLLSEGEAAGERRHTVQQKHHQQPEETLTQRHRG</sequence>
<name>A0AC58HHF0_DANRE</name>
<reference evidence="2" key="1">
    <citation type="submission" date="2025-08" db="UniProtKB">
        <authorList>
            <consortium name="RefSeq"/>
        </authorList>
    </citation>
    <scope>IDENTIFICATION</scope>
    <source>
        <strain evidence="2">Tuebingen</strain>
        <tissue evidence="2">Fibroblasts and whole tissue</tissue>
    </source>
</reference>
<evidence type="ECO:0000313" key="1">
    <source>
        <dbReference type="Proteomes" id="UP000000437"/>
    </source>
</evidence>